<proteinExistence type="inferred from homology"/>
<sequence length="301" mass="34032">MPIEETDTKVTLTHPSDPSSSVTILKHGATILSWLHKGKEQLWLSDAAKLDGSKPVRGGIPLVFPIFGKEKNESSPAFQLSQHGFARSSPWEFLGQTTESPATIQFGLGPEQVDPEVYKLWGEGKYDFTLILSITLDDDLTTTIEVENSGKEDFDFKWLFHTYLRVPDITDVLVNNLIDQRCYDQLLATEYVEKAPVISFHEEFDRIYKNIPVEKSFQVIDKGQVLHNVHRDNLPDTVVWNPWIEKSKGMADFEPKSGYHHMLCIEAGHVAEYLTLAKGSKWKAAQTLSVGGEIRLQTNIF</sequence>
<dbReference type="OrthoDB" id="1659429at2759"/>
<evidence type="ECO:0000256" key="3">
    <source>
        <dbReference type="ARBA" id="ARBA00012083"/>
    </source>
</evidence>
<dbReference type="STRING" id="984487.A0A1E4SH43"/>
<feature type="active site" evidence="6">
    <location>
        <position position="161"/>
    </location>
</feature>
<dbReference type="GO" id="GO:0047938">
    <property type="term" value="F:glucose-6-phosphate 1-epimerase activity"/>
    <property type="evidence" value="ECO:0007669"/>
    <property type="project" value="UniProtKB-UniRule"/>
</dbReference>
<feature type="binding site" evidence="7">
    <location>
        <position position="82"/>
    </location>
    <ligand>
        <name>substrate</name>
    </ligand>
</feature>
<dbReference type="AlphaFoldDB" id="A0A1E4SH43"/>
<evidence type="ECO:0000313" key="8">
    <source>
        <dbReference type="EMBL" id="ODV78828.1"/>
    </source>
</evidence>
<evidence type="ECO:0000256" key="2">
    <source>
        <dbReference type="ARBA" id="ARBA00005866"/>
    </source>
</evidence>
<evidence type="ECO:0000313" key="9">
    <source>
        <dbReference type="Proteomes" id="UP000094285"/>
    </source>
</evidence>
<dbReference type="PANTHER" id="PTHR11122">
    <property type="entry name" value="APOSPORY-ASSOCIATED PROTEIN C-RELATED"/>
    <property type="match status" value="1"/>
</dbReference>
<dbReference type="InterPro" id="IPR008183">
    <property type="entry name" value="Aldose_1/G6P_1-epimerase"/>
</dbReference>
<evidence type="ECO:0000256" key="5">
    <source>
        <dbReference type="PIRNR" id="PIRNR016020"/>
    </source>
</evidence>
<keyword evidence="9" id="KW-1185">Reference proteome</keyword>
<dbReference type="EC" id="5.1.3.15" evidence="3 5"/>
<name>A0A1E4SH43_9ASCO</name>
<evidence type="ECO:0000256" key="1">
    <source>
        <dbReference type="ARBA" id="ARBA00001096"/>
    </source>
</evidence>
<comment type="catalytic activity">
    <reaction evidence="1">
        <text>alpha-D-glucose 6-phosphate = beta-D-glucose 6-phosphate</text>
        <dbReference type="Rhea" id="RHEA:16249"/>
        <dbReference type="ChEBI" id="CHEBI:58225"/>
        <dbReference type="ChEBI" id="CHEBI:58247"/>
        <dbReference type="EC" id="5.1.3.15"/>
    </reaction>
</comment>
<evidence type="ECO:0000256" key="6">
    <source>
        <dbReference type="PIRSR" id="PIRSR016020-1"/>
    </source>
</evidence>
<dbReference type="InterPro" id="IPR014718">
    <property type="entry name" value="GH-type_carb-bd"/>
</dbReference>
<dbReference type="GO" id="GO:0005737">
    <property type="term" value="C:cytoplasm"/>
    <property type="evidence" value="ECO:0007669"/>
    <property type="project" value="TreeGrafter"/>
</dbReference>
<dbReference type="GO" id="GO:0005975">
    <property type="term" value="P:carbohydrate metabolic process"/>
    <property type="evidence" value="ECO:0007669"/>
    <property type="project" value="InterPro"/>
</dbReference>
<comment type="function">
    <text evidence="5">Catalyzes the interconversion between the alpha and beta anomers from at least three hexose 6-phosphate sugars (Glc6P, Gal6P, and Man6P).</text>
</comment>
<feature type="active site" evidence="6">
    <location>
        <position position="266"/>
    </location>
</feature>
<dbReference type="RefSeq" id="XP_020063950.1">
    <property type="nucleotide sequence ID" value="XM_020207872.1"/>
</dbReference>
<feature type="binding site" evidence="7">
    <location>
        <position position="57"/>
    </location>
    <ligand>
        <name>substrate</name>
    </ligand>
</feature>
<comment type="similarity">
    <text evidence="2 5">Belongs to the glucose-6-phosphate 1-epimerase family.</text>
</comment>
<dbReference type="Pfam" id="PF01263">
    <property type="entry name" value="Aldose_epim"/>
    <property type="match status" value="1"/>
</dbReference>
<dbReference type="PIRSF" id="PIRSF016020">
    <property type="entry name" value="PHexose_mutarotase"/>
    <property type="match status" value="1"/>
</dbReference>
<reference evidence="9" key="1">
    <citation type="submission" date="2016-05" db="EMBL/GenBank/DDBJ databases">
        <title>Comparative genomics of biotechnologically important yeasts.</title>
        <authorList>
            <consortium name="DOE Joint Genome Institute"/>
            <person name="Riley R."/>
            <person name="Haridas S."/>
            <person name="Wolfe K.H."/>
            <person name="Lopes M.R."/>
            <person name="Hittinger C.T."/>
            <person name="Goker M."/>
            <person name="Salamov A."/>
            <person name="Wisecaver J."/>
            <person name="Long T.M."/>
            <person name="Aerts A.L."/>
            <person name="Barry K."/>
            <person name="Choi C."/>
            <person name="Clum A."/>
            <person name="Coughlan A.Y."/>
            <person name="Deshpande S."/>
            <person name="Douglass A.P."/>
            <person name="Hanson S.J."/>
            <person name="Klenk H.-P."/>
            <person name="Labutti K."/>
            <person name="Lapidus A."/>
            <person name="Lindquist E."/>
            <person name="Lipzen A."/>
            <person name="Meier-Kolthoff J.P."/>
            <person name="Ohm R.A."/>
            <person name="Otillar R.P."/>
            <person name="Pangilinan J."/>
            <person name="Peng Y."/>
            <person name="Rokas A."/>
            <person name="Rosa C.A."/>
            <person name="Scheuner C."/>
            <person name="Sibirny A.A."/>
            <person name="Slot J.C."/>
            <person name="Stielow J.B."/>
            <person name="Sun H."/>
            <person name="Kurtzman C.P."/>
            <person name="Blackwell M."/>
            <person name="Grigoriev I.V."/>
            <person name="Jeffries T.W."/>
        </authorList>
    </citation>
    <scope>NUCLEOTIDE SEQUENCE [LARGE SCALE GENOMIC DNA]</scope>
    <source>
        <strain evidence="9">NRRL Y-17324</strain>
    </source>
</reference>
<dbReference type="EMBL" id="KV453913">
    <property type="protein sequence ID" value="ODV78828.1"/>
    <property type="molecule type" value="Genomic_DNA"/>
</dbReference>
<gene>
    <name evidence="8" type="ORF">CANTADRAFT_26756</name>
</gene>
<organism evidence="8 9">
    <name type="scientific">Suhomyces tanzawaensis NRRL Y-17324</name>
    <dbReference type="NCBI Taxonomy" id="984487"/>
    <lineage>
        <taxon>Eukaryota</taxon>
        <taxon>Fungi</taxon>
        <taxon>Dikarya</taxon>
        <taxon>Ascomycota</taxon>
        <taxon>Saccharomycotina</taxon>
        <taxon>Pichiomycetes</taxon>
        <taxon>Debaryomycetaceae</taxon>
        <taxon>Suhomyces</taxon>
    </lineage>
</organism>
<keyword evidence="4 5" id="KW-0413">Isomerase</keyword>
<dbReference type="InterPro" id="IPR025532">
    <property type="entry name" value="G6P_1-epimerase"/>
</dbReference>
<dbReference type="GeneID" id="30982009"/>
<dbReference type="GO" id="GO:0030246">
    <property type="term" value="F:carbohydrate binding"/>
    <property type="evidence" value="ECO:0007669"/>
    <property type="project" value="UniProtKB-UniRule"/>
</dbReference>
<feature type="binding site" evidence="7">
    <location>
        <position position="87"/>
    </location>
    <ligand>
        <name>substrate</name>
    </ligand>
</feature>
<protein>
    <recommendedName>
        <fullName evidence="3 5">Glucose-6-phosphate 1-epimerase</fullName>
        <ecNumber evidence="3 5">5.1.3.15</ecNumber>
    </recommendedName>
</protein>
<dbReference type="CDD" id="cd09020">
    <property type="entry name" value="D-hex-6-P-epi_like"/>
    <property type="match status" value="1"/>
</dbReference>
<evidence type="ECO:0000256" key="7">
    <source>
        <dbReference type="PIRSR" id="PIRSR016020-2"/>
    </source>
</evidence>
<dbReference type="Gene3D" id="2.70.98.10">
    <property type="match status" value="1"/>
</dbReference>
<evidence type="ECO:0000256" key="4">
    <source>
        <dbReference type="ARBA" id="ARBA00023235"/>
    </source>
</evidence>
<accession>A0A1E4SH43</accession>
<dbReference type="InterPro" id="IPR011013">
    <property type="entry name" value="Gal_mutarotase_sf_dom"/>
</dbReference>
<dbReference type="Proteomes" id="UP000094285">
    <property type="component" value="Unassembled WGS sequence"/>
</dbReference>
<dbReference type="SUPFAM" id="SSF74650">
    <property type="entry name" value="Galactose mutarotase-like"/>
    <property type="match status" value="1"/>
</dbReference>
<dbReference type="PANTHER" id="PTHR11122:SF13">
    <property type="entry name" value="GLUCOSE-6-PHOSPHATE 1-EPIMERASE"/>
    <property type="match status" value="1"/>
</dbReference>